<keyword evidence="1" id="KW-1133">Transmembrane helix</keyword>
<accession>A0A495WGT1</accession>
<evidence type="ECO:0000256" key="1">
    <source>
        <dbReference type="SAM" id="Phobius"/>
    </source>
</evidence>
<sequence>MRFCQPCRELVQRHRKAARWVAFFIGLSIFFTLLGLVSDPVNGVGFCKIYP</sequence>
<proteinExistence type="predicted"/>
<feature type="transmembrane region" description="Helical" evidence="1">
    <location>
        <begin position="20"/>
        <end position="38"/>
    </location>
</feature>
<evidence type="ECO:0000313" key="3">
    <source>
        <dbReference type="Proteomes" id="UP000270626"/>
    </source>
</evidence>
<dbReference type="Proteomes" id="UP000270626">
    <property type="component" value="Unassembled WGS sequence"/>
</dbReference>
<name>A0A495WGT1_9RHOO</name>
<organism evidence="2 3">
    <name type="scientific">Azonexus fungiphilus</name>
    <dbReference type="NCBI Taxonomy" id="146940"/>
    <lineage>
        <taxon>Bacteria</taxon>
        <taxon>Pseudomonadati</taxon>
        <taxon>Pseudomonadota</taxon>
        <taxon>Betaproteobacteria</taxon>
        <taxon>Rhodocyclales</taxon>
        <taxon>Azonexaceae</taxon>
        <taxon>Azonexus</taxon>
    </lineage>
</organism>
<keyword evidence="3" id="KW-1185">Reference proteome</keyword>
<dbReference type="EMBL" id="RBXP01000011">
    <property type="protein sequence ID" value="RKT60500.1"/>
    <property type="molecule type" value="Genomic_DNA"/>
</dbReference>
<gene>
    <name evidence="2" type="ORF">DFR40_0634</name>
</gene>
<protein>
    <submittedName>
        <fullName evidence="2">Uncharacterized protein</fullName>
    </submittedName>
</protein>
<dbReference type="AlphaFoldDB" id="A0A495WGT1"/>
<comment type="caution">
    <text evidence="2">The sequence shown here is derived from an EMBL/GenBank/DDBJ whole genome shotgun (WGS) entry which is preliminary data.</text>
</comment>
<keyword evidence="1" id="KW-0812">Transmembrane</keyword>
<dbReference type="RefSeq" id="WP_170160145.1">
    <property type="nucleotide sequence ID" value="NZ_RBXP01000011.1"/>
</dbReference>
<keyword evidence="1" id="KW-0472">Membrane</keyword>
<reference evidence="2 3" key="1">
    <citation type="submission" date="2018-10" db="EMBL/GenBank/DDBJ databases">
        <title>Genomic Encyclopedia of Type Strains, Phase IV (KMG-IV): sequencing the most valuable type-strain genomes for metagenomic binning, comparative biology and taxonomic classification.</title>
        <authorList>
            <person name="Goeker M."/>
        </authorList>
    </citation>
    <scope>NUCLEOTIDE SEQUENCE [LARGE SCALE GENOMIC DNA]</scope>
    <source>
        <strain evidence="2 3">DSM 23841</strain>
    </source>
</reference>
<evidence type="ECO:0000313" key="2">
    <source>
        <dbReference type="EMBL" id="RKT60500.1"/>
    </source>
</evidence>